<comment type="subunit">
    <text evidence="5">Homodimer.</text>
</comment>
<dbReference type="HOGENOM" id="CLU_054738_0_0_6"/>
<evidence type="ECO:0000256" key="4">
    <source>
        <dbReference type="ARBA" id="ARBA00023002"/>
    </source>
</evidence>
<dbReference type="AlphaFoldDB" id="B3PE46"/>
<dbReference type="InterPro" id="IPR029139">
    <property type="entry name" value="QueF_N"/>
</dbReference>
<dbReference type="EC" id="1.7.1.13" evidence="5"/>
<feature type="active site" description="Thioimide intermediate" evidence="5">
    <location>
        <position position="181"/>
    </location>
</feature>
<dbReference type="KEGG" id="cja:CJA_1554"/>
<accession>B3PE46</accession>
<dbReference type="GO" id="GO:0008616">
    <property type="term" value="P:tRNA queuosine(34) biosynthetic process"/>
    <property type="evidence" value="ECO:0007669"/>
    <property type="project" value="UniProtKB-UniRule"/>
</dbReference>
<evidence type="ECO:0000256" key="2">
    <source>
        <dbReference type="ARBA" id="ARBA00022785"/>
    </source>
</evidence>
<dbReference type="Gene3D" id="3.30.1130.10">
    <property type="match status" value="2"/>
</dbReference>
<keyword evidence="4 5" id="KW-0560">Oxidoreductase</keyword>
<dbReference type="PANTHER" id="PTHR34354">
    <property type="entry name" value="NADPH-DEPENDENT 7-CYANO-7-DEAZAGUANINE REDUCTASE"/>
    <property type="match status" value="1"/>
</dbReference>
<dbReference type="InterPro" id="IPR043133">
    <property type="entry name" value="GTP-CH-I_C/QueF"/>
</dbReference>
<evidence type="ECO:0000256" key="1">
    <source>
        <dbReference type="ARBA" id="ARBA00022490"/>
    </source>
</evidence>
<dbReference type="eggNOG" id="COG0780">
    <property type="taxonomic scope" value="Bacteria"/>
</dbReference>
<evidence type="ECO:0000259" key="6">
    <source>
        <dbReference type="Pfam" id="PF14819"/>
    </source>
</evidence>
<feature type="binding site" evidence="5">
    <location>
        <begin position="78"/>
        <end position="80"/>
    </location>
    <ligand>
        <name>substrate</name>
    </ligand>
</feature>
<comment type="function">
    <text evidence="5">Catalyzes the NADPH-dependent reduction of 7-cyano-7-deazaguanine (preQ0) to 7-aminomethyl-7-deazaguanine (preQ1).</text>
</comment>
<dbReference type="GO" id="GO:0016787">
    <property type="term" value="F:hydrolase activity"/>
    <property type="evidence" value="ECO:0007669"/>
    <property type="project" value="UniProtKB-KW"/>
</dbReference>
<comment type="similarity">
    <text evidence="5">Belongs to the GTP cyclohydrolase I family. QueF type 2 subfamily.</text>
</comment>
<dbReference type="Pfam" id="PF14489">
    <property type="entry name" value="QueF"/>
    <property type="match status" value="1"/>
</dbReference>
<comment type="pathway">
    <text evidence="5">tRNA modification; tRNA-queuosine biosynthesis.</text>
</comment>
<sequence length="274" mass="31037">MSHNPLGRQTDYVSSYAPELLFPIARSDSRQLLSLGSSLPFRGVDLWTGYELSWLDSRGKPQVAVAEFVLPCDSEFMVESKSFKLYLNSFNQTHIADTTQLRAMLARDLSAVIGKPVEVHLYTVGDHLSALGKIHACDGVCLDGLPVAIDTYHPQPDYLGCQVSAGVVDESVYSHLLKTNCPVTGQPDWASVQIRYRGKAISHEGLLRYIVSFREHQDFHEHCVERIFMDIWQRCAPESLTVYARYTRRGGLDINPLRTSEHRWSLESKRLLRQ</sequence>
<dbReference type="UniPathway" id="UPA00392"/>
<dbReference type="RefSeq" id="WP_012487180.1">
    <property type="nucleotide sequence ID" value="NC_010995.1"/>
</dbReference>
<dbReference type="GO" id="GO:0033739">
    <property type="term" value="F:preQ1 synthase activity"/>
    <property type="evidence" value="ECO:0007669"/>
    <property type="project" value="UniProtKB-UniRule"/>
</dbReference>
<comment type="catalytic activity">
    <reaction evidence="5">
        <text>7-aminomethyl-7-carbaguanine + 2 NADP(+) = 7-cyano-7-carbaguanine + 2 NADPH + 3 H(+)</text>
        <dbReference type="Rhea" id="RHEA:13409"/>
        <dbReference type="ChEBI" id="CHEBI:15378"/>
        <dbReference type="ChEBI" id="CHEBI:45075"/>
        <dbReference type="ChEBI" id="CHEBI:57783"/>
        <dbReference type="ChEBI" id="CHEBI:58349"/>
        <dbReference type="ChEBI" id="CHEBI:58703"/>
        <dbReference type="EC" id="1.7.1.13"/>
    </reaction>
</comment>
<dbReference type="PIRSF" id="PIRSF004750">
    <property type="entry name" value="Nitrile_oxidored_YqcD_prd"/>
    <property type="match status" value="1"/>
</dbReference>
<comment type="subcellular location">
    <subcellularLocation>
        <location evidence="5">Cytoplasm</location>
    </subcellularLocation>
</comment>
<keyword evidence="2 5" id="KW-0671">Queuosine biosynthesis</keyword>
<gene>
    <name evidence="5" type="primary">queF</name>
    <name evidence="7" type="ordered locus">CJA_1554</name>
</gene>
<evidence type="ECO:0000313" key="8">
    <source>
        <dbReference type="Proteomes" id="UP000001036"/>
    </source>
</evidence>
<keyword evidence="8" id="KW-1185">Reference proteome</keyword>
<keyword evidence="3 5" id="KW-0521">NADP</keyword>
<feature type="binding site" evidence="5">
    <location>
        <begin position="220"/>
        <end position="221"/>
    </location>
    <ligand>
        <name>substrate</name>
    </ligand>
</feature>
<dbReference type="eggNOG" id="COG2904">
    <property type="taxonomic scope" value="Bacteria"/>
</dbReference>
<dbReference type="PANTHER" id="PTHR34354:SF1">
    <property type="entry name" value="NADPH-DEPENDENT 7-CYANO-7-DEAZAGUANINE REDUCTASE"/>
    <property type="match status" value="1"/>
</dbReference>
<feature type="binding site" evidence="5">
    <location>
        <begin position="249"/>
        <end position="250"/>
    </location>
    <ligand>
        <name>NADPH</name>
        <dbReference type="ChEBI" id="CHEBI:57783"/>
    </ligand>
</feature>
<dbReference type="OrthoDB" id="9789995at2"/>
<dbReference type="Proteomes" id="UP000001036">
    <property type="component" value="Chromosome"/>
</dbReference>
<keyword evidence="7" id="KW-0378">Hydrolase</keyword>
<dbReference type="InterPro" id="IPR029500">
    <property type="entry name" value="QueF"/>
</dbReference>
<name>B3PE46_CELJU</name>
<evidence type="ECO:0000256" key="3">
    <source>
        <dbReference type="ARBA" id="ARBA00022857"/>
    </source>
</evidence>
<dbReference type="GO" id="GO:0005737">
    <property type="term" value="C:cytoplasm"/>
    <property type="evidence" value="ECO:0007669"/>
    <property type="project" value="UniProtKB-SubCell"/>
</dbReference>
<feature type="active site" description="Proton donor" evidence="5">
    <location>
        <position position="188"/>
    </location>
</feature>
<feature type="binding site" evidence="5">
    <location>
        <begin position="80"/>
        <end position="81"/>
    </location>
    <ligand>
        <name>NADPH</name>
        <dbReference type="ChEBI" id="CHEBI:57783"/>
    </ligand>
</feature>
<feature type="domain" description="NADPH-dependent 7-cyano-7-deazaguanine reductase N-terminal" evidence="6">
    <location>
        <begin position="12"/>
        <end position="121"/>
    </location>
</feature>
<organism evidence="7 8">
    <name type="scientific">Cellvibrio japonicus (strain Ueda107)</name>
    <name type="common">Pseudomonas fluorescens subsp. cellulosa</name>
    <dbReference type="NCBI Taxonomy" id="498211"/>
    <lineage>
        <taxon>Bacteria</taxon>
        <taxon>Pseudomonadati</taxon>
        <taxon>Pseudomonadota</taxon>
        <taxon>Gammaproteobacteria</taxon>
        <taxon>Cellvibrionales</taxon>
        <taxon>Cellvibrionaceae</taxon>
        <taxon>Cellvibrio</taxon>
    </lineage>
</organism>
<dbReference type="STRING" id="498211.CJA_1554"/>
<dbReference type="NCBIfam" id="TIGR03138">
    <property type="entry name" value="QueF"/>
    <property type="match status" value="1"/>
</dbReference>
<evidence type="ECO:0000256" key="5">
    <source>
        <dbReference type="HAMAP-Rule" id="MF_00817"/>
    </source>
</evidence>
<dbReference type="HAMAP" id="MF_00817">
    <property type="entry name" value="QueF_type2"/>
    <property type="match status" value="1"/>
</dbReference>
<keyword evidence="1 5" id="KW-0963">Cytoplasm</keyword>
<dbReference type="InterPro" id="IPR050084">
    <property type="entry name" value="NADPH_dep_7-cyano-7-deazaG_red"/>
</dbReference>
<reference evidence="7 8" key="1">
    <citation type="journal article" date="2008" name="J. Bacteriol.">
        <title>Insights into plant cell wall degradation from the genome sequence of the soil bacterium Cellvibrio japonicus.</title>
        <authorList>
            <person name="Deboy R.T."/>
            <person name="Mongodin E.F."/>
            <person name="Fouts D.E."/>
            <person name="Tailford L.E."/>
            <person name="Khouri H."/>
            <person name="Emerson J.B."/>
            <person name="Mohamoud Y."/>
            <person name="Watkins K."/>
            <person name="Henrissat B."/>
            <person name="Gilbert H.J."/>
            <person name="Nelson K.E."/>
        </authorList>
    </citation>
    <scope>NUCLEOTIDE SEQUENCE [LARGE SCALE GENOMIC DNA]</scope>
    <source>
        <strain evidence="7 8">Ueda107</strain>
    </source>
</reference>
<dbReference type="SUPFAM" id="SSF55620">
    <property type="entry name" value="Tetrahydrobiopterin biosynthesis enzymes-like"/>
    <property type="match status" value="1"/>
</dbReference>
<protein>
    <recommendedName>
        <fullName evidence="5">NADPH-dependent 7-cyano-7-deazaguanine reductase</fullName>
        <ecNumber evidence="5">1.7.1.13</ecNumber>
    </recommendedName>
    <alternativeName>
        <fullName evidence="5">7-cyano-7-carbaguanine reductase</fullName>
    </alternativeName>
    <alternativeName>
        <fullName evidence="5">NADPH-dependent nitrile oxidoreductase</fullName>
    </alternativeName>
    <alternativeName>
        <fullName evidence="5">PreQ(0) reductase</fullName>
    </alternativeName>
</protein>
<dbReference type="InterPro" id="IPR016428">
    <property type="entry name" value="QueF_type2"/>
</dbReference>
<dbReference type="EMBL" id="CP000934">
    <property type="protein sequence ID" value="ACE85110.1"/>
    <property type="molecule type" value="Genomic_DNA"/>
</dbReference>
<dbReference type="Pfam" id="PF14819">
    <property type="entry name" value="QueF_N"/>
    <property type="match status" value="1"/>
</dbReference>
<proteinExistence type="inferred from homology"/>
<evidence type="ECO:0000313" key="7">
    <source>
        <dbReference type="EMBL" id="ACE85110.1"/>
    </source>
</evidence>